<reference evidence="10" key="1">
    <citation type="journal article" date="2023" name="Plant J.">
        <title>The genome of the king protea, Protea cynaroides.</title>
        <authorList>
            <person name="Chang J."/>
            <person name="Duong T.A."/>
            <person name="Schoeman C."/>
            <person name="Ma X."/>
            <person name="Roodt D."/>
            <person name="Barker N."/>
            <person name="Li Z."/>
            <person name="Van de Peer Y."/>
            <person name="Mizrachi E."/>
        </authorList>
    </citation>
    <scope>NUCLEOTIDE SEQUENCE</scope>
    <source>
        <tissue evidence="10">Young leaves</tissue>
    </source>
</reference>
<evidence type="ECO:0000256" key="8">
    <source>
        <dbReference type="SAM" id="MobiDB-lite"/>
    </source>
</evidence>
<comment type="subcellular location">
    <subcellularLocation>
        <location evidence="1">Cell membrane</location>
        <topology evidence="1">Peripheral membrane protein</topology>
        <orientation evidence="1">Cytoplasmic side</orientation>
    </subcellularLocation>
</comment>
<gene>
    <name evidence="10" type="ORF">NE237_010050</name>
</gene>
<dbReference type="GO" id="GO:0051258">
    <property type="term" value="P:protein polymerization"/>
    <property type="evidence" value="ECO:0007669"/>
    <property type="project" value="UniProtKB-ARBA"/>
</dbReference>
<keyword evidence="6" id="KW-0131">Cell cycle</keyword>
<dbReference type="EMBL" id="JAMYWD010000002">
    <property type="protein sequence ID" value="KAJ4979270.1"/>
    <property type="molecule type" value="Genomic_DNA"/>
</dbReference>
<evidence type="ECO:0000259" key="9">
    <source>
        <dbReference type="Pfam" id="PF06136"/>
    </source>
</evidence>
<dbReference type="InterPro" id="IPR048351">
    <property type="entry name" value="SOK_DIX"/>
</dbReference>
<organism evidence="10 11">
    <name type="scientific">Protea cynaroides</name>
    <dbReference type="NCBI Taxonomy" id="273540"/>
    <lineage>
        <taxon>Eukaryota</taxon>
        <taxon>Viridiplantae</taxon>
        <taxon>Streptophyta</taxon>
        <taxon>Embryophyta</taxon>
        <taxon>Tracheophyta</taxon>
        <taxon>Spermatophyta</taxon>
        <taxon>Magnoliopsida</taxon>
        <taxon>Proteales</taxon>
        <taxon>Proteaceae</taxon>
        <taxon>Protea</taxon>
    </lineage>
</organism>
<keyword evidence="3" id="KW-1003">Cell membrane</keyword>
<feature type="compositionally biased region" description="Polar residues" evidence="8">
    <location>
        <begin position="180"/>
        <end position="202"/>
    </location>
</feature>
<keyword evidence="2" id="KW-0217">Developmental protein</keyword>
<feature type="compositionally biased region" description="Polar residues" evidence="8">
    <location>
        <begin position="470"/>
        <end position="484"/>
    </location>
</feature>
<dbReference type="InterPro" id="IPR010369">
    <property type="entry name" value="SOK"/>
</dbReference>
<keyword evidence="11" id="KW-1185">Reference proteome</keyword>
<name>A0A9Q0R0U6_9MAGN</name>
<feature type="compositionally biased region" description="Low complexity" evidence="8">
    <location>
        <begin position="146"/>
        <end position="157"/>
    </location>
</feature>
<evidence type="ECO:0000313" key="11">
    <source>
        <dbReference type="Proteomes" id="UP001141806"/>
    </source>
</evidence>
<proteinExistence type="inferred from homology"/>
<dbReference type="PANTHER" id="PTHR31083:SF6">
    <property type="entry name" value="PROTEIN SOSEKI 3"/>
    <property type="match status" value="1"/>
</dbReference>
<feature type="compositionally biased region" description="Basic and acidic residues" evidence="8">
    <location>
        <begin position="261"/>
        <end position="272"/>
    </location>
</feature>
<dbReference type="Proteomes" id="UP001141806">
    <property type="component" value="Unassembled WGS sequence"/>
</dbReference>
<feature type="domain" description="SOSEKI DIX-like" evidence="9">
    <location>
        <begin position="31"/>
        <end position="119"/>
    </location>
</feature>
<evidence type="ECO:0000256" key="4">
    <source>
        <dbReference type="ARBA" id="ARBA00022618"/>
    </source>
</evidence>
<dbReference type="PANTHER" id="PTHR31083">
    <property type="entry name" value="UPSTREAM OF FLC PROTEIN (DUF966)"/>
    <property type="match status" value="1"/>
</dbReference>
<evidence type="ECO:0000256" key="3">
    <source>
        <dbReference type="ARBA" id="ARBA00022475"/>
    </source>
</evidence>
<feature type="region of interest" description="Disordered" evidence="8">
    <location>
        <begin position="451"/>
        <end position="505"/>
    </location>
</feature>
<dbReference type="GO" id="GO:0051301">
    <property type="term" value="P:cell division"/>
    <property type="evidence" value="ECO:0007669"/>
    <property type="project" value="UniProtKB-KW"/>
</dbReference>
<protein>
    <recommendedName>
        <fullName evidence="9">SOSEKI DIX-like domain-containing protein</fullName>
    </recommendedName>
</protein>
<evidence type="ECO:0000256" key="7">
    <source>
        <dbReference type="ARBA" id="ARBA00024211"/>
    </source>
</evidence>
<feature type="region of interest" description="Disordered" evidence="8">
    <location>
        <begin position="137"/>
        <end position="202"/>
    </location>
</feature>
<dbReference type="GO" id="GO:0005886">
    <property type="term" value="C:plasma membrane"/>
    <property type="evidence" value="ECO:0007669"/>
    <property type="project" value="UniProtKB-SubCell"/>
</dbReference>
<comment type="caution">
    <text evidence="10">The sequence shown here is derived from an EMBL/GenBank/DDBJ whole genome shotgun (WGS) entry which is preliminary data.</text>
</comment>
<comment type="similarity">
    <text evidence="7">Belongs to the SOSEKI family.</text>
</comment>
<dbReference type="AlphaFoldDB" id="A0A9Q0R0U6"/>
<evidence type="ECO:0000313" key="10">
    <source>
        <dbReference type="EMBL" id="KAJ4979270.1"/>
    </source>
</evidence>
<feature type="region of interest" description="Disordered" evidence="8">
    <location>
        <begin position="261"/>
        <end position="289"/>
    </location>
</feature>
<evidence type="ECO:0000256" key="5">
    <source>
        <dbReference type="ARBA" id="ARBA00023136"/>
    </source>
</evidence>
<evidence type="ECO:0000256" key="6">
    <source>
        <dbReference type="ARBA" id="ARBA00023306"/>
    </source>
</evidence>
<evidence type="ECO:0000256" key="1">
    <source>
        <dbReference type="ARBA" id="ARBA00004413"/>
    </source>
</evidence>
<evidence type="ECO:0000256" key="2">
    <source>
        <dbReference type="ARBA" id="ARBA00022473"/>
    </source>
</evidence>
<accession>A0A9Q0R0U6</accession>
<keyword evidence="5" id="KW-0472">Membrane</keyword>
<keyword evidence="4" id="KW-0132">Cell division</keyword>
<dbReference type="Pfam" id="PF06136">
    <property type="entry name" value="SOK"/>
    <property type="match status" value="1"/>
</dbReference>
<dbReference type="OrthoDB" id="1280899at2759"/>
<sequence length="646" mass="72067">MDGRMKKYRQTSPERKIVWTEPSPKHQTKKVPVIYYLCRNRHLEHPHFIEVPLSSPQGLYLRDVIDKLNVFRGRGMASMYSWSSKRSYKNGFVWHDLCEDDLILPAHGNEYVLKGSELFVESHSDRFHPAVNTKLQNPEQLQEPKSSCSQEASPSSSGKMVGKGVKPSQEDEISPPLQRPSPSGMSPDSRVGNNPSSCGSRSLTEYRVCEGGQAADASTQTEVTSGRRYKAGETCTRGVSTDDGSVELECNWSRENQIPEAKEKSELCRDEVSPPPSSSSTSSSGGKAETLESLIRADASKINSFRIVEEEGVCLPSNMKFKPANMLMQLVSCGSFSVKDHSFGLVPTYRPRFSYSKFSSPLFSNTIMLGELDCLSGNSRTKGLRLEDKEHFSGSLSETNTYREEGDGPTVLKRSSFINADRTAEISESAGDKERETGVVHSKCIPRSIKSSLVKQPRNETMRSPVSEVPRNSSAAAEGSQSLTDGAYNGGSRRITDPSLGKRPSKRFNSFREEEVMKIDESLLQELGSLVWSAVEQVWVLFFYLSAEGKGEVFVIVVFGFGKGVFGGELAGDNYNFRKGKKTVETENVPVLKNQQRRKLNAIWPCFWMGVFTPDMLINWKTYTCNALDFRLSEDPVFLGNIFQFF</sequence>